<reference evidence="2 3" key="1">
    <citation type="journal article" date="2016" name="Genome Biol. Evol.">
        <title>Divergent and convergent evolution of fungal pathogenicity.</title>
        <authorList>
            <person name="Shang Y."/>
            <person name="Xiao G."/>
            <person name="Zheng P."/>
            <person name="Cen K."/>
            <person name="Zhan S."/>
            <person name="Wang C."/>
        </authorList>
    </citation>
    <scope>NUCLEOTIDE SEQUENCE [LARGE SCALE GENOMIC DNA]</scope>
    <source>
        <strain evidence="2 3">RCEF 264</strain>
    </source>
</reference>
<accession>A0A167NRU2</accession>
<gene>
    <name evidence="2" type="ORF">SPI_08054</name>
</gene>
<evidence type="ECO:0000313" key="3">
    <source>
        <dbReference type="Proteomes" id="UP000076874"/>
    </source>
</evidence>
<sequence length="477" mass="54444">MTAAHDAFEPEWVWADDEGTSIYAQGYGRGLTVIFSFSADKQKPPTALANRVCTKYEEVETEDPASTFPTIKDLHAAIWGAIRHIWPRCTSHPDLRDKLDAVVDVDSIDSSLEKTTWTVYSHPCFPQFVRNLADETWSMTPVDPGTSIDFARIIRYEQLGGRGCTTRVRLPTGEYAVFKGVDFRTALQYTDHEGDAILRNLIRVWRRECNTLQQLPPHPNILLPPTMLAAIRWPDRTSPPVYCGGLFPFYPGGSISSRIDDSNKKGLRLPLETKAHWCANMAAAVFHVHRVAKTYHMDIKPGNFVADARENLILCDWEQHDAPATTLAPEADGTWDVVEDGPISQRERSPLRYIKYSGPPRRNVEKDVLGDAPWHTWNVFPSWSKEHPWALELAEVFSLGRSMWMLLQQPNTGFEDIAHPDQLITTWDRKSEDIPVTWKHMVDQCMSRDPNERPDLSELVKFWNKEWSAQKAAHEKE</sequence>
<dbReference type="PANTHER" id="PTHR23257">
    <property type="entry name" value="SERINE-THREONINE PROTEIN KINASE"/>
    <property type="match status" value="1"/>
</dbReference>
<proteinExistence type="predicted"/>
<name>A0A167NRU2_9HYPO</name>
<organism evidence="2 3">
    <name type="scientific">Niveomyces insectorum RCEF 264</name>
    <dbReference type="NCBI Taxonomy" id="1081102"/>
    <lineage>
        <taxon>Eukaryota</taxon>
        <taxon>Fungi</taxon>
        <taxon>Dikarya</taxon>
        <taxon>Ascomycota</taxon>
        <taxon>Pezizomycotina</taxon>
        <taxon>Sordariomycetes</taxon>
        <taxon>Hypocreomycetidae</taxon>
        <taxon>Hypocreales</taxon>
        <taxon>Cordycipitaceae</taxon>
        <taxon>Niveomyces</taxon>
    </lineage>
</organism>
<evidence type="ECO:0000313" key="2">
    <source>
        <dbReference type="EMBL" id="OAA55847.1"/>
    </source>
</evidence>
<dbReference type="Gene3D" id="1.10.510.10">
    <property type="entry name" value="Transferase(Phosphotransferase) domain 1"/>
    <property type="match status" value="1"/>
</dbReference>
<dbReference type="OrthoDB" id="4062651at2759"/>
<dbReference type="PROSITE" id="PS50011">
    <property type="entry name" value="PROTEIN_KINASE_DOM"/>
    <property type="match status" value="1"/>
</dbReference>
<dbReference type="SUPFAM" id="SSF56112">
    <property type="entry name" value="Protein kinase-like (PK-like)"/>
    <property type="match status" value="1"/>
</dbReference>
<dbReference type="GO" id="GO:0004672">
    <property type="term" value="F:protein kinase activity"/>
    <property type="evidence" value="ECO:0007669"/>
    <property type="project" value="InterPro"/>
</dbReference>
<comment type="caution">
    <text evidence="2">The sequence shown here is derived from an EMBL/GenBank/DDBJ whole genome shotgun (WGS) entry which is preliminary data.</text>
</comment>
<dbReference type="EMBL" id="AZHD01000018">
    <property type="protein sequence ID" value="OAA55847.1"/>
    <property type="molecule type" value="Genomic_DNA"/>
</dbReference>
<dbReference type="Proteomes" id="UP000076874">
    <property type="component" value="Unassembled WGS sequence"/>
</dbReference>
<protein>
    <submittedName>
        <fullName evidence="2">Protein kinase-like domain protein</fullName>
    </submittedName>
</protein>
<dbReference type="GO" id="GO:0005524">
    <property type="term" value="F:ATP binding"/>
    <property type="evidence" value="ECO:0007669"/>
    <property type="project" value="InterPro"/>
</dbReference>
<dbReference type="InterPro" id="IPR000719">
    <property type="entry name" value="Prot_kinase_dom"/>
</dbReference>
<dbReference type="GO" id="GO:0007165">
    <property type="term" value="P:signal transduction"/>
    <property type="evidence" value="ECO:0007669"/>
    <property type="project" value="TreeGrafter"/>
</dbReference>
<keyword evidence="3" id="KW-1185">Reference proteome</keyword>
<keyword evidence="2" id="KW-0808">Transferase</keyword>
<dbReference type="SMART" id="SM00220">
    <property type="entry name" value="S_TKc"/>
    <property type="match status" value="1"/>
</dbReference>
<evidence type="ECO:0000259" key="1">
    <source>
        <dbReference type="PROSITE" id="PS50011"/>
    </source>
</evidence>
<keyword evidence="2" id="KW-0418">Kinase</keyword>
<dbReference type="AlphaFoldDB" id="A0A167NRU2"/>
<dbReference type="GO" id="GO:0005737">
    <property type="term" value="C:cytoplasm"/>
    <property type="evidence" value="ECO:0007669"/>
    <property type="project" value="TreeGrafter"/>
</dbReference>
<dbReference type="InterPro" id="IPR050167">
    <property type="entry name" value="Ser_Thr_protein_kinase"/>
</dbReference>
<dbReference type="InterPro" id="IPR011009">
    <property type="entry name" value="Kinase-like_dom_sf"/>
</dbReference>
<feature type="domain" description="Protein kinase" evidence="1">
    <location>
        <begin position="154"/>
        <end position="468"/>
    </location>
</feature>